<dbReference type="Proteomes" id="UP001233172">
    <property type="component" value="Unassembled WGS sequence"/>
</dbReference>
<reference evidence="1" key="2">
    <citation type="submission" date="2023-04" db="EMBL/GenBank/DDBJ databases">
        <authorList>
            <person name="Bu L."/>
            <person name="Lu L."/>
            <person name="Laidemitt M.R."/>
            <person name="Zhang S.M."/>
            <person name="Mutuku M."/>
            <person name="Mkoji G."/>
            <person name="Steinauer M."/>
            <person name="Loker E.S."/>
        </authorList>
    </citation>
    <scope>NUCLEOTIDE SEQUENCE</scope>
    <source>
        <strain evidence="1">KasaAsao</strain>
        <tissue evidence="1">Whole Snail</tissue>
    </source>
</reference>
<comment type="caution">
    <text evidence="1">The sequence shown here is derived from an EMBL/GenBank/DDBJ whole genome shotgun (WGS) entry which is preliminary data.</text>
</comment>
<name>A0AAD8EWM6_BIOPF</name>
<accession>A0AAD8EWM6</accession>
<dbReference type="EMBL" id="JASAOG010000259">
    <property type="protein sequence ID" value="KAK0041841.1"/>
    <property type="molecule type" value="Genomic_DNA"/>
</dbReference>
<dbReference type="AlphaFoldDB" id="A0AAD8EWM6"/>
<protein>
    <submittedName>
        <fullName evidence="1">Craniofacial development protein 2</fullName>
    </submittedName>
</protein>
<gene>
    <name evidence="1" type="ORF">Bpfe_028739</name>
</gene>
<proteinExistence type="predicted"/>
<evidence type="ECO:0000313" key="2">
    <source>
        <dbReference type="Proteomes" id="UP001233172"/>
    </source>
</evidence>
<organism evidence="1 2">
    <name type="scientific">Biomphalaria pfeifferi</name>
    <name type="common">Bloodfluke planorb</name>
    <name type="synonym">Freshwater snail</name>
    <dbReference type="NCBI Taxonomy" id="112525"/>
    <lineage>
        <taxon>Eukaryota</taxon>
        <taxon>Metazoa</taxon>
        <taxon>Spiralia</taxon>
        <taxon>Lophotrochozoa</taxon>
        <taxon>Mollusca</taxon>
        <taxon>Gastropoda</taxon>
        <taxon>Heterobranchia</taxon>
        <taxon>Euthyneura</taxon>
        <taxon>Panpulmonata</taxon>
        <taxon>Hygrophila</taxon>
        <taxon>Lymnaeoidea</taxon>
        <taxon>Planorbidae</taxon>
        <taxon>Biomphalaria</taxon>
    </lineage>
</organism>
<evidence type="ECO:0000313" key="1">
    <source>
        <dbReference type="EMBL" id="KAK0041841.1"/>
    </source>
</evidence>
<reference evidence="1" key="1">
    <citation type="journal article" date="2023" name="PLoS Negl. Trop. Dis.">
        <title>A genome sequence for Biomphalaria pfeifferi, the major vector snail for the human-infecting parasite Schistosoma mansoni.</title>
        <authorList>
            <person name="Bu L."/>
            <person name="Lu L."/>
            <person name="Laidemitt M.R."/>
            <person name="Zhang S.M."/>
            <person name="Mutuku M."/>
            <person name="Mkoji G."/>
            <person name="Steinauer M."/>
            <person name="Loker E.S."/>
        </authorList>
    </citation>
    <scope>NUCLEOTIDE SEQUENCE</scope>
    <source>
        <strain evidence="1">KasaAsao</strain>
    </source>
</reference>
<keyword evidence="2" id="KW-1185">Reference proteome</keyword>
<sequence>MTSQNIVDKRIPLKVVCWNVRTLQDSNKCEYPQSRHWSPLVALQLARLEADIAALVRCACQIKGMLTEKGAVYTFYWSGSCSKEHRQTGMNFMIKQSLAKKL</sequence>